<evidence type="ECO:0000313" key="2">
    <source>
        <dbReference type="Proteomes" id="UP000308671"/>
    </source>
</evidence>
<sequence>MFLTIDPEDESWGVRFPLQEMGSFQVVSKDNKSITVHQFEVMANYFRRVVYFEMGNLIHRYKDARPPTVEKEKVTKDLLNTAASEKYLGEFKKAKIEEGNQLWADAISPFDV</sequence>
<protein>
    <submittedName>
        <fullName evidence="1">Uncharacterized protein</fullName>
    </submittedName>
</protein>
<comment type="caution">
    <text evidence="1">The sequence shown here is derived from an EMBL/GenBank/DDBJ whole genome shotgun (WGS) entry which is preliminary data.</text>
</comment>
<name>A0A4S8RB81_9HELO</name>
<dbReference type="AlphaFoldDB" id="A0A4S8RB81"/>
<dbReference type="Proteomes" id="UP000308671">
    <property type="component" value="Unassembled WGS sequence"/>
</dbReference>
<keyword evidence="2" id="KW-1185">Reference proteome</keyword>
<accession>A0A4S8RB81</accession>
<reference evidence="1 2" key="1">
    <citation type="submission" date="2017-12" db="EMBL/GenBank/DDBJ databases">
        <title>Comparative genomics of Botrytis spp.</title>
        <authorList>
            <person name="Valero-Jimenez C.A."/>
            <person name="Tapia P."/>
            <person name="Veloso J."/>
            <person name="Silva-Moreno E."/>
            <person name="Staats M."/>
            <person name="Valdes J.H."/>
            <person name="Van Kan J.A.L."/>
        </authorList>
    </citation>
    <scope>NUCLEOTIDE SEQUENCE [LARGE SCALE GENOMIC DNA]</scope>
    <source>
        <strain evidence="1 2">MUCL435</strain>
    </source>
</reference>
<gene>
    <name evidence="1" type="ORF">BGAL_0009g00470</name>
</gene>
<dbReference type="OrthoDB" id="3558563at2759"/>
<dbReference type="EMBL" id="PQXL01000009">
    <property type="protein sequence ID" value="THV55397.1"/>
    <property type="molecule type" value="Genomic_DNA"/>
</dbReference>
<organism evidence="1 2">
    <name type="scientific">Botrytis galanthina</name>
    <dbReference type="NCBI Taxonomy" id="278940"/>
    <lineage>
        <taxon>Eukaryota</taxon>
        <taxon>Fungi</taxon>
        <taxon>Dikarya</taxon>
        <taxon>Ascomycota</taxon>
        <taxon>Pezizomycotina</taxon>
        <taxon>Leotiomycetes</taxon>
        <taxon>Helotiales</taxon>
        <taxon>Sclerotiniaceae</taxon>
        <taxon>Botrytis</taxon>
    </lineage>
</organism>
<evidence type="ECO:0000313" key="1">
    <source>
        <dbReference type="EMBL" id="THV55397.1"/>
    </source>
</evidence>
<proteinExistence type="predicted"/>